<keyword evidence="5" id="KW-1185">Reference proteome</keyword>
<organism evidence="4 5">
    <name type="scientific">Colletotrichum siamense</name>
    <name type="common">Anthracnose fungus</name>
    <dbReference type="NCBI Taxonomy" id="690259"/>
    <lineage>
        <taxon>Eukaryota</taxon>
        <taxon>Fungi</taxon>
        <taxon>Dikarya</taxon>
        <taxon>Ascomycota</taxon>
        <taxon>Pezizomycotina</taxon>
        <taxon>Sordariomycetes</taxon>
        <taxon>Hypocreomycetidae</taxon>
        <taxon>Glomerellales</taxon>
        <taxon>Glomerellaceae</taxon>
        <taxon>Colletotrichum</taxon>
        <taxon>Colletotrichum gloeosporioides species complex</taxon>
    </lineage>
</organism>
<feature type="domain" description="Heterokaryon incompatibility" evidence="2">
    <location>
        <begin position="21"/>
        <end position="104"/>
    </location>
</feature>
<reference evidence="4" key="1">
    <citation type="submission" date="2019-06" db="EMBL/GenBank/DDBJ databases">
        <authorList>
            <person name="Gan P."/>
            <person name="Shirasu K."/>
        </authorList>
    </citation>
    <scope>NUCLEOTIDE SEQUENCE [LARGE SCALE GENOMIC DNA]</scope>
    <source>
        <strain evidence="4">CAD2</strain>
    </source>
</reference>
<proteinExistence type="predicted"/>
<comment type="caution">
    <text evidence="4">The sequence shown here is derived from an EMBL/GenBank/DDBJ whole genome shotgun (WGS) entry which is preliminary data.</text>
</comment>
<dbReference type="InterPro" id="IPR010730">
    <property type="entry name" value="HET"/>
</dbReference>
<feature type="domain" description="DUF8212" evidence="3">
    <location>
        <begin position="224"/>
        <end position="252"/>
    </location>
</feature>
<dbReference type="Proteomes" id="UP000711996">
    <property type="component" value="Unassembled WGS sequence"/>
</dbReference>
<evidence type="ECO:0000313" key="5">
    <source>
        <dbReference type="Proteomes" id="UP000711996"/>
    </source>
</evidence>
<gene>
    <name evidence="4" type="ORF">CGCSCA2_v009284</name>
</gene>
<feature type="region of interest" description="Disordered" evidence="1">
    <location>
        <begin position="615"/>
        <end position="634"/>
    </location>
</feature>
<dbReference type="EMBL" id="QPMT01000032">
    <property type="protein sequence ID" value="KAF4854748.1"/>
    <property type="molecule type" value="Genomic_DNA"/>
</dbReference>
<dbReference type="PANTHER" id="PTHR10622:SF10">
    <property type="entry name" value="HET DOMAIN-CONTAINING PROTEIN"/>
    <property type="match status" value="1"/>
</dbReference>
<evidence type="ECO:0000313" key="4">
    <source>
        <dbReference type="EMBL" id="KAF4854748.1"/>
    </source>
</evidence>
<dbReference type="Pfam" id="PF06985">
    <property type="entry name" value="HET"/>
    <property type="match status" value="1"/>
</dbReference>
<protein>
    <submittedName>
        <fullName evidence="4">Vegetative incompatibility protein HET-E-1</fullName>
    </submittedName>
</protein>
<dbReference type="PANTHER" id="PTHR10622">
    <property type="entry name" value="HET DOMAIN-CONTAINING PROTEIN"/>
    <property type="match status" value="1"/>
</dbReference>
<dbReference type="OrthoDB" id="20872at2759"/>
<name>A0A9P5EMV3_COLSI</name>
<dbReference type="AlphaFoldDB" id="A0A9P5EMV3"/>
<accession>A0A9P5EMV3</accession>
<sequence length="634" mass="70516">MRLLNTTTLRLADFVGKAPPYAILSHTWGDEEVLFADVSNPAIPKAGWSKVRSSCNLARNLGHTWIWIDTCCIDKSSSAELSEAINSMFKFYQKAVICIAYLSDIMYPDSKTDIPKDIPKSRWFTRGWTLQELLAPRNLDFYSSDWKLLGSRSEFRDLISRVTGIGRSFIGGGDNHTVRLATASVAERMSWASKRRTTRPEDIAYCLLGIFGINMPLIYGEGDKAFRRLQQAILYEIDDPSIFAWGYKQAGVPATTLSRWTSPLIAGHPSWFRESGDIVPFFTADEAMLTLHAGIGVTITTPLMQELSLPRPHQQPHQFPRSLNGDKTLPYGAACMPEHTQKGMEILLAPLKCRRKSDHFNCIAIPLCKATIKKSVFDNHVSFSCYRVSHAIFYAPRSVWMPENLCKPLIHFQSNFDKESMSGKNENGCIIRTLPHGYSLASHYYSTSNILNPGPHKLPNIIPTDQGHWNLIKLEGKSPPSLALVVAGPRAYTAFLPSPSATEDVPYMTSNRPLAAEAVMNEIYSLRPSETFKVSVTQSAAYGSFIWLVDVVDLQGANTSMETDALTGAFAPIRPWSPIDRNDADERVQSHSLRSSSYSTDLSSLRIKARNNSSCEAVGGLTPPSDGTYDSQEL</sequence>
<evidence type="ECO:0000259" key="3">
    <source>
        <dbReference type="Pfam" id="PF26640"/>
    </source>
</evidence>
<evidence type="ECO:0000256" key="1">
    <source>
        <dbReference type="SAM" id="MobiDB-lite"/>
    </source>
</evidence>
<evidence type="ECO:0000259" key="2">
    <source>
        <dbReference type="Pfam" id="PF06985"/>
    </source>
</evidence>
<dbReference type="Pfam" id="PF26640">
    <property type="entry name" value="DUF8212"/>
    <property type="match status" value="1"/>
</dbReference>
<dbReference type="InterPro" id="IPR058525">
    <property type="entry name" value="DUF8212"/>
</dbReference>